<name>A0A1M7AGC6_9BACT</name>
<dbReference type="AlphaFoldDB" id="A0A1M7AGC6"/>
<dbReference type="EMBL" id="FQZU01000069">
    <property type="protein sequence ID" value="SHL41851.1"/>
    <property type="molecule type" value="Genomic_DNA"/>
</dbReference>
<protein>
    <submittedName>
        <fullName evidence="1">Uncharacterized protein</fullName>
    </submittedName>
</protein>
<keyword evidence="2" id="KW-1185">Reference proteome</keyword>
<organism evidence="1 2">
    <name type="scientific">Desulfatibacillum alkenivorans DSM 16219</name>
    <dbReference type="NCBI Taxonomy" id="1121393"/>
    <lineage>
        <taxon>Bacteria</taxon>
        <taxon>Pseudomonadati</taxon>
        <taxon>Thermodesulfobacteriota</taxon>
        <taxon>Desulfobacteria</taxon>
        <taxon>Desulfobacterales</taxon>
        <taxon>Desulfatibacillaceae</taxon>
        <taxon>Desulfatibacillum</taxon>
    </lineage>
</organism>
<reference evidence="2" key="1">
    <citation type="submission" date="2016-11" db="EMBL/GenBank/DDBJ databases">
        <authorList>
            <person name="Varghese N."/>
            <person name="Submissions S."/>
        </authorList>
    </citation>
    <scope>NUCLEOTIDE SEQUENCE [LARGE SCALE GENOMIC DNA]</scope>
    <source>
        <strain evidence="2">DSM 16219</strain>
    </source>
</reference>
<dbReference type="OrthoDB" id="5414789at2"/>
<accession>A0A1M7AGC6</accession>
<dbReference type="STRING" id="1121393.SAMN02745216_05161"/>
<evidence type="ECO:0000313" key="2">
    <source>
        <dbReference type="Proteomes" id="UP000183994"/>
    </source>
</evidence>
<proteinExistence type="predicted"/>
<dbReference type="RefSeq" id="WP_073479121.1">
    <property type="nucleotide sequence ID" value="NZ_FQZU01000069.1"/>
</dbReference>
<evidence type="ECO:0000313" key="1">
    <source>
        <dbReference type="EMBL" id="SHL41851.1"/>
    </source>
</evidence>
<gene>
    <name evidence="1" type="ORF">SAMN02745216_05161</name>
</gene>
<sequence>MSFAQRLLKKIQVDALARSVRSSIRPPGAEAKVDKESMRSLLGMLGFSQTEARDMEFQVLAPDDPQGLIMVMDNELALYKGTTVEDVAMRKNPVVKEMVNIRNIRKILSDKDVVISRRQDAVDHVVGMIMGDVDLSFDKSDIEEIRALSVKALAGLDLQGIGDGAAMFSELLGFTDHPWTRRKNSTVAKGVLDRSDPKKPLFGPCLIFDKGAARILWLEKPMDISNKENRELFKSIVNGDRLADKTGAEVFDILTAMVVEKFGLDNGGRVDLKNRGQ</sequence>
<dbReference type="Proteomes" id="UP000183994">
    <property type="component" value="Unassembled WGS sequence"/>
</dbReference>